<keyword evidence="6" id="KW-0413">Isomerase</keyword>
<feature type="non-terminal residue" evidence="8">
    <location>
        <position position="1"/>
    </location>
</feature>
<accession>A0A0F9ATS6</accession>
<evidence type="ECO:0000256" key="2">
    <source>
        <dbReference type="ARBA" id="ARBA00012572"/>
    </source>
</evidence>
<gene>
    <name evidence="8" type="ORF">LCGC14_2809340</name>
</gene>
<dbReference type="InterPro" id="IPR011060">
    <property type="entry name" value="RibuloseP-bd_barrel"/>
</dbReference>
<dbReference type="Gene3D" id="3.20.20.70">
    <property type="entry name" value="Aldolase class I"/>
    <property type="match status" value="1"/>
</dbReference>
<keyword evidence="4" id="KW-0822">Tryptophan biosynthesis</keyword>
<proteinExistence type="inferred from homology"/>
<organism evidence="8">
    <name type="scientific">marine sediment metagenome</name>
    <dbReference type="NCBI Taxonomy" id="412755"/>
    <lineage>
        <taxon>unclassified sequences</taxon>
        <taxon>metagenomes</taxon>
        <taxon>ecological metagenomes</taxon>
    </lineage>
</organism>
<dbReference type="InterPro" id="IPR044643">
    <property type="entry name" value="TrpF_fam"/>
</dbReference>
<evidence type="ECO:0000256" key="4">
    <source>
        <dbReference type="ARBA" id="ARBA00022822"/>
    </source>
</evidence>
<evidence type="ECO:0000256" key="6">
    <source>
        <dbReference type="ARBA" id="ARBA00023235"/>
    </source>
</evidence>
<dbReference type="GO" id="GO:0004640">
    <property type="term" value="F:phosphoribosylanthranilate isomerase activity"/>
    <property type="evidence" value="ECO:0007669"/>
    <property type="project" value="UniProtKB-EC"/>
</dbReference>
<keyword evidence="5" id="KW-0057">Aromatic amino acid biosynthesis</keyword>
<evidence type="ECO:0000313" key="8">
    <source>
        <dbReference type="EMBL" id="KKK81844.1"/>
    </source>
</evidence>
<protein>
    <recommendedName>
        <fullName evidence="2">phosphoribosylanthranilate isomerase</fullName>
        <ecNumber evidence="2">5.3.1.24</ecNumber>
    </recommendedName>
</protein>
<dbReference type="PANTHER" id="PTHR42894:SF1">
    <property type="entry name" value="N-(5'-PHOSPHORIBOSYL)ANTHRANILATE ISOMERASE"/>
    <property type="match status" value="1"/>
</dbReference>
<dbReference type="AlphaFoldDB" id="A0A0F9ATS6"/>
<dbReference type="InterPro" id="IPR013785">
    <property type="entry name" value="Aldolase_TIM"/>
</dbReference>
<feature type="domain" description="N-(5'phosphoribosyl) anthranilate isomerase (PRAI)" evidence="7">
    <location>
        <begin position="28"/>
        <end position="127"/>
    </location>
</feature>
<evidence type="ECO:0000256" key="1">
    <source>
        <dbReference type="ARBA" id="ARBA00004664"/>
    </source>
</evidence>
<dbReference type="CDD" id="cd00405">
    <property type="entry name" value="PRAI"/>
    <property type="match status" value="1"/>
</dbReference>
<evidence type="ECO:0000256" key="5">
    <source>
        <dbReference type="ARBA" id="ARBA00023141"/>
    </source>
</evidence>
<name>A0A0F9ATS6_9ZZZZ</name>
<dbReference type="HAMAP" id="MF_00135">
    <property type="entry name" value="PRAI"/>
    <property type="match status" value="1"/>
</dbReference>
<dbReference type="InterPro" id="IPR001240">
    <property type="entry name" value="PRAI_dom"/>
</dbReference>
<evidence type="ECO:0000259" key="7">
    <source>
        <dbReference type="Pfam" id="PF00697"/>
    </source>
</evidence>
<comment type="caution">
    <text evidence="8">The sequence shown here is derived from an EMBL/GenBank/DDBJ whole genome shotgun (WGS) entry which is preliminary data.</text>
</comment>
<dbReference type="Pfam" id="PF00697">
    <property type="entry name" value="PRAI"/>
    <property type="match status" value="1"/>
</dbReference>
<dbReference type="EC" id="5.3.1.24" evidence="2"/>
<reference evidence="8" key="1">
    <citation type="journal article" date="2015" name="Nature">
        <title>Complex archaea that bridge the gap between prokaryotes and eukaryotes.</title>
        <authorList>
            <person name="Spang A."/>
            <person name="Saw J.H."/>
            <person name="Jorgensen S.L."/>
            <person name="Zaremba-Niedzwiedzka K."/>
            <person name="Martijn J."/>
            <person name="Lind A.E."/>
            <person name="van Eijk R."/>
            <person name="Schleper C."/>
            <person name="Guy L."/>
            <person name="Ettema T.J."/>
        </authorList>
    </citation>
    <scope>NUCLEOTIDE SEQUENCE</scope>
</reference>
<dbReference type="PANTHER" id="PTHR42894">
    <property type="entry name" value="N-(5'-PHOSPHORIBOSYL)ANTHRANILATE ISOMERASE"/>
    <property type="match status" value="1"/>
</dbReference>
<dbReference type="EMBL" id="LAZR01052943">
    <property type="protein sequence ID" value="KKK81844.1"/>
    <property type="molecule type" value="Genomic_DNA"/>
</dbReference>
<dbReference type="SUPFAM" id="SSF51366">
    <property type="entry name" value="Ribulose-phoshate binding barrel"/>
    <property type="match status" value="1"/>
</dbReference>
<dbReference type="UniPathway" id="UPA00035">
    <property type="reaction ID" value="UER00042"/>
</dbReference>
<sequence length="136" mass="14375">RGMRAGPHPALRLRALGDVRVLSRPVLKCLKVREGQVAAEVLALVHSGALLLLDPYVEGAYGGAGVTLDWGVAARVAEKRPVMLAGGLRPENVAEAVRTVHPWAVDVSSGVETEGVKDVSKIRAFIKAAKGTSHVR</sequence>
<comment type="pathway">
    <text evidence="1">Amino-acid biosynthesis; L-tryptophan biosynthesis; L-tryptophan from chorismate: step 3/5.</text>
</comment>
<dbReference type="GO" id="GO:0000162">
    <property type="term" value="P:L-tryptophan biosynthetic process"/>
    <property type="evidence" value="ECO:0007669"/>
    <property type="project" value="UniProtKB-UniPathway"/>
</dbReference>
<keyword evidence="3" id="KW-0028">Amino-acid biosynthesis</keyword>
<evidence type="ECO:0000256" key="3">
    <source>
        <dbReference type="ARBA" id="ARBA00022605"/>
    </source>
</evidence>